<dbReference type="InterPro" id="IPR050273">
    <property type="entry name" value="GppA/Ppx_hydrolase"/>
</dbReference>
<dbReference type="Pfam" id="PF02541">
    <property type="entry name" value="Ppx-GppA"/>
    <property type="match status" value="1"/>
</dbReference>
<comment type="similarity">
    <text evidence="1">Belongs to the GppA/Ppx family.</text>
</comment>
<dbReference type="SUPFAM" id="SSF53067">
    <property type="entry name" value="Actin-like ATPase domain"/>
    <property type="match status" value="2"/>
</dbReference>
<protein>
    <submittedName>
        <fullName evidence="3">Exopolyphosphatase</fullName>
    </submittedName>
</protein>
<name>A0ABT6PXU1_9PSEU</name>
<dbReference type="InterPro" id="IPR043129">
    <property type="entry name" value="ATPase_NBD"/>
</dbReference>
<dbReference type="Gene3D" id="3.30.420.40">
    <property type="match status" value="1"/>
</dbReference>
<dbReference type="PANTHER" id="PTHR30005:SF0">
    <property type="entry name" value="RETROGRADE REGULATION PROTEIN 2"/>
    <property type="match status" value="1"/>
</dbReference>
<evidence type="ECO:0000313" key="4">
    <source>
        <dbReference type="Proteomes" id="UP001237595"/>
    </source>
</evidence>
<feature type="domain" description="Ppx/GppA phosphatase N-terminal" evidence="2">
    <location>
        <begin position="32"/>
        <end position="299"/>
    </location>
</feature>
<keyword evidence="4" id="KW-1185">Reference proteome</keyword>
<dbReference type="Gene3D" id="3.30.420.150">
    <property type="entry name" value="Exopolyphosphatase. Domain 2"/>
    <property type="match status" value="1"/>
</dbReference>
<evidence type="ECO:0000313" key="3">
    <source>
        <dbReference type="EMBL" id="MDI2032830.1"/>
    </source>
</evidence>
<evidence type="ECO:0000256" key="1">
    <source>
        <dbReference type="ARBA" id="ARBA00007125"/>
    </source>
</evidence>
<evidence type="ECO:0000259" key="2">
    <source>
        <dbReference type="Pfam" id="PF02541"/>
    </source>
</evidence>
<sequence>MRLAMLDIGSAAARLDIVDLASPRMPRATWSVKSRTRLAEHTLADGRVTEEGFADAERAVRRCVDAAADKSVEALIAYGTSAVRDASNGARLRKHLGRAAGVRIGVLTPRDEAAVAYHAARRWHGHDDEPMTTVDIGGGTVDVATGTGIDPRRVVSLPHGAARLTRQFLPDDPPTPRQLDALRQELAETIPPALRRVETGYPLALSKVLRQLAVLTESEPGAIARRPHRLRRDRLADWIPRLAELDHQQRATLPGVSRSRGKRILAGAIVAEVLMESLGLPELEICPWGLRQGLVYRFLEARTRTRAEALDLVGTLFD</sequence>
<accession>A0ABT6PXU1</accession>
<reference evidence="3 4" key="1">
    <citation type="submission" date="2023-04" db="EMBL/GenBank/DDBJ databases">
        <title>Draft genome sequence of Saccharopolyspora sp. TS4A08 isolated from sweet potato rhizospheric soil.</title>
        <authorList>
            <person name="Suksaard P."/>
            <person name="Duangmal K."/>
        </authorList>
    </citation>
    <scope>NUCLEOTIDE SEQUENCE [LARGE SCALE GENOMIC DNA]</scope>
    <source>
        <strain evidence="3 4">TS4A08</strain>
    </source>
</reference>
<dbReference type="InterPro" id="IPR003695">
    <property type="entry name" value="Ppx_GppA_N"/>
</dbReference>
<gene>
    <name evidence="3" type="ORF">QFW96_29710</name>
</gene>
<dbReference type="Proteomes" id="UP001237595">
    <property type="component" value="Unassembled WGS sequence"/>
</dbReference>
<organism evidence="3 4">
    <name type="scientific">Saccharopolyspora ipomoeae</name>
    <dbReference type="NCBI Taxonomy" id="3042027"/>
    <lineage>
        <taxon>Bacteria</taxon>
        <taxon>Bacillati</taxon>
        <taxon>Actinomycetota</taxon>
        <taxon>Actinomycetes</taxon>
        <taxon>Pseudonocardiales</taxon>
        <taxon>Pseudonocardiaceae</taxon>
        <taxon>Saccharopolyspora</taxon>
    </lineage>
</organism>
<dbReference type="EMBL" id="JASAOF010000038">
    <property type="protein sequence ID" value="MDI2032830.1"/>
    <property type="molecule type" value="Genomic_DNA"/>
</dbReference>
<proteinExistence type="inferred from homology"/>
<dbReference type="PANTHER" id="PTHR30005">
    <property type="entry name" value="EXOPOLYPHOSPHATASE"/>
    <property type="match status" value="1"/>
</dbReference>
<comment type="caution">
    <text evidence="3">The sequence shown here is derived from an EMBL/GenBank/DDBJ whole genome shotgun (WGS) entry which is preliminary data.</text>
</comment>